<sequence>MKSLGALPRSVLILEAVGMILLALAWLSLNQYISLPAPFASQMAAVVMIFAGIFLMLPAAFALFWKLAQGIAPQLMQGDKTSSSHSDRTKRDDADH</sequence>
<keyword evidence="2" id="KW-0812">Transmembrane</keyword>
<organism evidence="3 4">
    <name type="scientific">Trabulsiella odontotermitis</name>
    <dbReference type="NCBI Taxonomy" id="379893"/>
    <lineage>
        <taxon>Bacteria</taxon>
        <taxon>Pseudomonadati</taxon>
        <taxon>Pseudomonadota</taxon>
        <taxon>Gammaproteobacteria</taxon>
        <taxon>Enterobacterales</taxon>
        <taxon>Enterobacteriaceae</taxon>
        <taxon>Trabulsiella</taxon>
    </lineage>
</organism>
<gene>
    <name evidence="3" type="ORF">GM31_07740</name>
</gene>
<dbReference type="Pfam" id="PF07214">
    <property type="entry name" value="DUF1418"/>
    <property type="match status" value="1"/>
</dbReference>
<protein>
    <recommendedName>
        <fullName evidence="5">DUF1418 family protein</fullName>
    </recommendedName>
</protein>
<evidence type="ECO:0000256" key="1">
    <source>
        <dbReference type="SAM" id="MobiDB-lite"/>
    </source>
</evidence>
<accession>A0A0L0H215</accession>
<evidence type="ECO:0008006" key="5">
    <source>
        <dbReference type="Google" id="ProtNLM"/>
    </source>
</evidence>
<feature type="compositionally biased region" description="Basic and acidic residues" evidence="1">
    <location>
        <begin position="85"/>
        <end position="96"/>
    </location>
</feature>
<keyword evidence="2" id="KW-0472">Membrane</keyword>
<dbReference type="RefSeq" id="WP_049856040.1">
    <property type="nucleotide sequence ID" value="NZ_JNGI01000017.1"/>
</dbReference>
<dbReference type="Proteomes" id="UP000037393">
    <property type="component" value="Unassembled WGS sequence"/>
</dbReference>
<reference evidence="3 4" key="1">
    <citation type="journal article" date="2015" name="Appl. Environ. Microbiol.">
        <title>The Enterobacterium Trabulsiella odontotermitis Presents Novel Adaptations Related to Its Association with Fungus-Growing Termites.</title>
        <authorList>
            <person name="Sapountzis P."/>
            <person name="Gruntjes T."/>
            <person name="Otani S."/>
            <person name="Estevez J."/>
            <person name="da Costa R.R."/>
            <person name="Plunkett G.3rd."/>
            <person name="Perna N.T."/>
            <person name="Poulsen M."/>
        </authorList>
    </citation>
    <scope>NUCLEOTIDE SEQUENCE [LARGE SCALE GENOMIC DNA]</scope>
    <source>
        <strain evidence="3 4">12</strain>
    </source>
</reference>
<dbReference type="AlphaFoldDB" id="A0A0L0H215"/>
<feature type="transmembrane region" description="Helical" evidence="2">
    <location>
        <begin position="12"/>
        <end position="33"/>
    </location>
</feature>
<feature type="region of interest" description="Disordered" evidence="1">
    <location>
        <begin position="75"/>
        <end position="96"/>
    </location>
</feature>
<feature type="transmembrane region" description="Helical" evidence="2">
    <location>
        <begin position="39"/>
        <end position="65"/>
    </location>
</feature>
<evidence type="ECO:0000256" key="2">
    <source>
        <dbReference type="SAM" id="Phobius"/>
    </source>
</evidence>
<dbReference type="PATRIC" id="fig|379893.4.peg.1580"/>
<dbReference type="EMBL" id="JNGI01000017">
    <property type="protein sequence ID" value="KNC95024.1"/>
    <property type="molecule type" value="Genomic_DNA"/>
</dbReference>
<evidence type="ECO:0000313" key="4">
    <source>
        <dbReference type="Proteomes" id="UP000037393"/>
    </source>
</evidence>
<evidence type="ECO:0000313" key="3">
    <source>
        <dbReference type="EMBL" id="KNC95024.1"/>
    </source>
</evidence>
<proteinExistence type="predicted"/>
<keyword evidence="2" id="KW-1133">Transmembrane helix</keyword>
<dbReference type="InterPro" id="IPR010815">
    <property type="entry name" value="DUF1418"/>
</dbReference>
<name>A0A0L0H215_9ENTR</name>
<comment type="caution">
    <text evidence="3">The sequence shown here is derived from an EMBL/GenBank/DDBJ whole genome shotgun (WGS) entry which is preliminary data.</text>
</comment>
<keyword evidence="4" id="KW-1185">Reference proteome</keyword>
<dbReference type="OrthoDB" id="6478907at2"/>
<dbReference type="STRING" id="379893.GCA_001297775_00675"/>